<dbReference type="GO" id="GO:0000159">
    <property type="term" value="C:protein phosphatase type 2A complex"/>
    <property type="evidence" value="ECO:0007669"/>
    <property type="project" value="TreeGrafter"/>
</dbReference>
<reference evidence="10 11" key="1">
    <citation type="submission" date="2018-11" db="EMBL/GenBank/DDBJ databases">
        <title>Genome sequence of Apiotrichum porosum DSM 27194.</title>
        <authorList>
            <person name="Aliyu H."/>
            <person name="Gorte O."/>
            <person name="Ochsenreither K."/>
        </authorList>
    </citation>
    <scope>NUCLEOTIDE SEQUENCE [LARGE SCALE GENOMIC DNA]</scope>
    <source>
        <strain evidence="10 11">DSM 27194</strain>
    </source>
</reference>
<dbReference type="GO" id="GO:0005737">
    <property type="term" value="C:cytoplasm"/>
    <property type="evidence" value="ECO:0007669"/>
    <property type="project" value="UniProtKB-SubCell"/>
</dbReference>
<evidence type="ECO:0000256" key="3">
    <source>
        <dbReference type="ARBA" id="ARBA00011019"/>
    </source>
</evidence>
<dbReference type="PANTHER" id="PTHR10012">
    <property type="entry name" value="SERINE/THREONINE-PROTEIN PHOSPHATASE 2A REGULATORY SUBUNIT B"/>
    <property type="match status" value="1"/>
</dbReference>
<dbReference type="SUPFAM" id="SSF140984">
    <property type="entry name" value="PTPA-like"/>
    <property type="match status" value="1"/>
</dbReference>
<dbReference type="Proteomes" id="UP000279236">
    <property type="component" value="Unassembled WGS sequence"/>
</dbReference>
<evidence type="ECO:0000256" key="2">
    <source>
        <dbReference type="ARBA" id="ARBA00004496"/>
    </source>
</evidence>
<keyword evidence="5 8" id="KW-0697">Rotamase</keyword>
<name>A0A427XV28_9TREE</name>
<keyword evidence="6 8" id="KW-0413">Isomerase</keyword>
<keyword evidence="4 8" id="KW-0963">Cytoplasm</keyword>
<dbReference type="Gene3D" id="1.20.120.1150">
    <property type="match status" value="1"/>
</dbReference>
<dbReference type="InterPro" id="IPR037218">
    <property type="entry name" value="PTPA_sf"/>
</dbReference>
<feature type="region of interest" description="Disordered" evidence="9">
    <location>
        <begin position="1"/>
        <end position="37"/>
    </location>
</feature>
<dbReference type="CDD" id="cd04087">
    <property type="entry name" value="PTPA"/>
    <property type="match status" value="1"/>
</dbReference>
<dbReference type="GO" id="GO:0005634">
    <property type="term" value="C:nucleus"/>
    <property type="evidence" value="ECO:0007669"/>
    <property type="project" value="TreeGrafter"/>
</dbReference>
<proteinExistence type="inferred from homology"/>
<dbReference type="InterPro" id="IPR043170">
    <property type="entry name" value="PTPA_C_lid"/>
</dbReference>
<comment type="subcellular location">
    <subcellularLocation>
        <location evidence="2 8">Cytoplasm</location>
    </subcellularLocation>
</comment>
<gene>
    <name evidence="10" type="primary">RRD1</name>
    <name evidence="10" type="ORF">EHS24_007708</name>
</gene>
<dbReference type="GeneID" id="39592251"/>
<dbReference type="PANTHER" id="PTHR10012:SF5">
    <property type="entry name" value="SERINE_THREONINE-PROTEIN PHOSPHATASE 2A ACTIVATOR 2"/>
    <property type="match status" value="1"/>
</dbReference>
<keyword evidence="11" id="KW-1185">Reference proteome</keyword>
<comment type="catalytic activity">
    <reaction evidence="1 8">
        <text>[protein]-peptidylproline (omega=180) = [protein]-peptidylproline (omega=0)</text>
        <dbReference type="Rhea" id="RHEA:16237"/>
        <dbReference type="Rhea" id="RHEA-COMP:10747"/>
        <dbReference type="Rhea" id="RHEA-COMP:10748"/>
        <dbReference type="ChEBI" id="CHEBI:83833"/>
        <dbReference type="ChEBI" id="CHEBI:83834"/>
        <dbReference type="EC" id="5.2.1.8"/>
    </reaction>
</comment>
<evidence type="ECO:0000313" key="10">
    <source>
        <dbReference type="EMBL" id="RSH82714.1"/>
    </source>
</evidence>
<dbReference type="EMBL" id="RSCE01000005">
    <property type="protein sequence ID" value="RSH82714.1"/>
    <property type="molecule type" value="Genomic_DNA"/>
</dbReference>
<dbReference type="Pfam" id="PF03095">
    <property type="entry name" value="PTPA"/>
    <property type="match status" value="1"/>
</dbReference>
<evidence type="ECO:0000256" key="5">
    <source>
        <dbReference type="ARBA" id="ARBA00023110"/>
    </source>
</evidence>
<dbReference type="AlphaFoldDB" id="A0A427XV28"/>
<comment type="caution">
    <text evidence="10">The sequence shown here is derived from an EMBL/GenBank/DDBJ whole genome shotgun (WGS) entry which is preliminary data.</text>
</comment>
<evidence type="ECO:0000256" key="7">
    <source>
        <dbReference type="ARBA" id="ARBA00025287"/>
    </source>
</evidence>
<evidence type="ECO:0000313" key="11">
    <source>
        <dbReference type="Proteomes" id="UP000279236"/>
    </source>
</evidence>
<comment type="similarity">
    <text evidence="3 8">Belongs to the PTPA-type PPIase family.</text>
</comment>
<dbReference type="STRING" id="105984.A0A427XV28"/>
<dbReference type="GO" id="GO:0003755">
    <property type="term" value="F:peptidyl-prolyl cis-trans isomerase activity"/>
    <property type="evidence" value="ECO:0007669"/>
    <property type="project" value="UniProtKB-KW"/>
</dbReference>
<dbReference type="GO" id="GO:0008160">
    <property type="term" value="F:protein tyrosine phosphatase activator activity"/>
    <property type="evidence" value="ECO:0007669"/>
    <property type="project" value="TreeGrafter"/>
</dbReference>
<dbReference type="RefSeq" id="XP_028476946.1">
    <property type="nucleotide sequence ID" value="XM_028623053.1"/>
</dbReference>
<evidence type="ECO:0000256" key="6">
    <source>
        <dbReference type="ARBA" id="ARBA00023235"/>
    </source>
</evidence>
<dbReference type="EC" id="5.2.1.8" evidence="8"/>
<dbReference type="OrthoDB" id="16120at2759"/>
<evidence type="ECO:0000256" key="8">
    <source>
        <dbReference type="RuleBase" id="RU361210"/>
    </source>
</evidence>
<evidence type="ECO:0000256" key="9">
    <source>
        <dbReference type="SAM" id="MobiDB-lite"/>
    </source>
</evidence>
<dbReference type="InterPro" id="IPR004327">
    <property type="entry name" value="Phstyr_phstse_ac"/>
</dbReference>
<evidence type="ECO:0000256" key="4">
    <source>
        <dbReference type="ARBA" id="ARBA00022490"/>
    </source>
</evidence>
<organism evidence="10 11">
    <name type="scientific">Apiotrichum porosum</name>
    <dbReference type="NCBI Taxonomy" id="105984"/>
    <lineage>
        <taxon>Eukaryota</taxon>
        <taxon>Fungi</taxon>
        <taxon>Dikarya</taxon>
        <taxon>Basidiomycota</taxon>
        <taxon>Agaricomycotina</taxon>
        <taxon>Tremellomycetes</taxon>
        <taxon>Trichosporonales</taxon>
        <taxon>Trichosporonaceae</taxon>
        <taxon>Apiotrichum</taxon>
    </lineage>
</organism>
<comment type="function">
    <text evidence="7">PPIases accelerate the folding of proteins. It catalyzes the cis-trans isomerization of proline imidic peptide bonds in oligopeptides. Acts as a regulatory subunit for PP2A-like phosphatases modulating their activity or substrate specificity, probably by inducing a conformational change in the catalytic subunit, a direct target of the PPIase. Can reactivate inactive phosphatase PP2A-phosphatase methylesterase complexes (PP2Ai) in presence of ATP and Mg(2+) by dissociating the inactive form from the complex.</text>
</comment>
<dbReference type="GO" id="GO:0007052">
    <property type="term" value="P:mitotic spindle organization"/>
    <property type="evidence" value="ECO:0007669"/>
    <property type="project" value="TreeGrafter"/>
</dbReference>
<accession>A0A427XV28</accession>
<protein>
    <recommendedName>
        <fullName evidence="8">Serine/threonine-protein phosphatase 2A activator</fullName>
        <ecNumber evidence="8">5.2.1.8</ecNumber>
    </recommendedName>
    <alternativeName>
        <fullName evidence="8">Phosphotyrosyl phosphatase activator</fullName>
    </alternativeName>
</protein>
<sequence>MPPLPVPNRGVNTMPPPTAMPGRTAMPPPPPPTAAKPDHIVLPSDPAKPAPILTTEQAVSEWPRTPGYQGFMGWLKRRCDRIRGKNIIDGNDGASEPTAALLDILDQMVAWVEEVPPHPQAGQRFGNLAFREYIVLVEKRLPAIVAATSMSATLQGQVLPLLIKSHAFGHPTRIDYGTGHELAFVLSLWCCVVAGWVATEQEQDELVLRVFPRYLDLVTKLQSTYRLEPAGSHGVWGLDDYCFMPYLLGSAQLLGGDISPDEALKAATSSSGPFTDLYTLSLHRITLFKRGAAFSEHSPLLDSLSQFPSWVKVHSGLTKMYQAEVLGKRVVVQGLWVGGWCWGEDMPAATEYERRSSALSRIGTATTAAPWAQQTQAPTAGAVPNR</sequence>
<evidence type="ECO:0000256" key="1">
    <source>
        <dbReference type="ARBA" id="ARBA00000971"/>
    </source>
</evidence>
<feature type="region of interest" description="Disordered" evidence="9">
    <location>
        <begin position="367"/>
        <end position="386"/>
    </location>
</feature>